<reference evidence="1" key="2">
    <citation type="submission" date="2020-09" db="EMBL/GenBank/DDBJ databases">
        <authorList>
            <person name="Sun Q."/>
            <person name="Zhou Y."/>
        </authorList>
    </citation>
    <scope>NUCLEOTIDE SEQUENCE</scope>
    <source>
        <strain evidence="1">CGMCC 1.12153</strain>
    </source>
</reference>
<evidence type="ECO:0000313" key="1">
    <source>
        <dbReference type="EMBL" id="GGF13035.1"/>
    </source>
</evidence>
<accession>A0A917EVP2</accession>
<sequence length="169" mass="19328">MLITYIPPKSGSSTREMAIQKGKYIIGYMSRYFHDWEGQTACSEHEEVNLEVQSEETNQEYTIQQVSKDRLRGLEWTIFQMGKPIGRIETPNGSSKKHRIIAVLLDHEPIKVEATWKKTGRINKKGSTAIKGFFQHKIHIESLQELKDLDAALLASIVHVFWSSKAEGK</sequence>
<dbReference type="RefSeq" id="WP_188376323.1">
    <property type="nucleotide sequence ID" value="NZ_BMEL01000001.1"/>
</dbReference>
<gene>
    <name evidence="1" type="ORF">GCM10010954_09680</name>
</gene>
<dbReference type="EMBL" id="BMEL01000001">
    <property type="protein sequence ID" value="GGF13035.1"/>
    <property type="molecule type" value="Genomic_DNA"/>
</dbReference>
<reference evidence="1" key="1">
    <citation type="journal article" date="2014" name="Int. J. Syst. Evol. Microbiol.">
        <title>Complete genome sequence of Corynebacterium casei LMG S-19264T (=DSM 44701T), isolated from a smear-ripened cheese.</title>
        <authorList>
            <consortium name="US DOE Joint Genome Institute (JGI-PGF)"/>
            <person name="Walter F."/>
            <person name="Albersmeier A."/>
            <person name="Kalinowski J."/>
            <person name="Ruckert C."/>
        </authorList>
    </citation>
    <scope>NUCLEOTIDE SEQUENCE</scope>
    <source>
        <strain evidence="1">CGMCC 1.12153</strain>
    </source>
</reference>
<protein>
    <submittedName>
        <fullName evidence="1">Uncharacterized protein</fullName>
    </submittedName>
</protein>
<keyword evidence="2" id="KW-1185">Reference proteome</keyword>
<proteinExistence type="predicted"/>
<comment type="caution">
    <text evidence="1">The sequence shown here is derived from an EMBL/GenBank/DDBJ whole genome shotgun (WGS) entry which is preliminary data.</text>
</comment>
<evidence type="ECO:0000313" key="2">
    <source>
        <dbReference type="Proteomes" id="UP000660110"/>
    </source>
</evidence>
<organism evidence="1 2">
    <name type="scientific">Halobacillus andaensis</name>
    <dbReference type="NCBI Taxonomy" id="1176239"/>
    <lineage>
        <taxon>Bacteria</taxon>
        <taxon>Bacillati</taxon>
        <taxon>Bacillota</taxon>
        <taxon>Bacilli</taxon>
        <taxon>Bacillales</taxon>
        <taxon>Bacillaceae</taxon>
        <taxon>Halobacillus</taxon>
    </lineage>
</organism>
<dbReference type="AlphaFoldDB" id="A0A917EVP2"/>
<dbReference type="Proteomes" id="UP000660110">
    <property type="component" value="Unassembled WGS sequence"/>
</dbReference>
<name>A0A917EVP2_HALAA</name>